<dbReference type="InterPro" id="IPR036770">
    <property type="entry name" value="Ankyrin_rpt-contain_sf"/>
</dbReference>
<keyword evidence="1" id="KW-0040">ANK repeat</keyword>
<dbReference type="Pfam" id="PF00023">
    <property type="entry name" value="Ank"/>
    <property type="match status" value="2"/>
</dbReference>
<reference evidence="3" key="2">
    <citation type="submission" date="2025-08" db="UniProtKB">
        <authorList>
            <consortium name="Ensembl"/>
        </authorList>
    </citation>
    <scope>IDENTIFICATION</scope>
</reference>
<dbReference type="EMBL" id="AFYH01010064">
    <property type="status" value="NOT_ANNOTATED_CDS"/>
    <property type="molecule type" value="Genomic_DNA"/>
</dbReference>
<dbReference type="Ensembl" id="ENSLACT00000020968.1">
    <property type="protein sequence ID" value="ENSLACP00000020828.1"/>
    <property type="gene ID" value="ENSLACG00000018297.1"/>
</dbReference>
<gene>
    <name evidence="3" type="primary">NFKBIB</name>
</gene>
<keyword evidence="4" id="KW-1185">Reference proteome</keyword>
<dbReference type="GO" id="GO:0071222">
    <property type="term" value="P:cellular response to lipopolysaccharide"/>
    <property type="evidence" value="ECO:0007669"/>
    <property type="project" value="TreeGrafter"/>
</dbReference>
<evidence type="ECO:0000256" key="1">
    <source>
        <dbReference type="PROSITE-ProRule" id="PRU00023"/>
    </source>
</evidence>
<sequence>MANQEKQVKGSCLPWGVSAGWEGRQKGDAEAGSEEWCDSGLDSLGDAQSWPAWKILEPEARETLAEEEERLDSGVVRSTAELQEMELCQSLTERLDSAIGESIGEELGESIAKGIAGGGECGFGNIVEGVGAIQISETPAEAETSPWVIRNVLDFVTEDGDTPLHLAMIHEHAVYLEYLLQYVRGSEYLNLQNDLGQTALHIAVIIRLPEFVKKLVEAGASLCVQENGGNTPLHIACKESRWDCAQMLLTPPPESHGPRDSEDFKKQLDCINYKGHTALHLAVLKKDVKMVQILLSAGVNINKQELSFGRSPLHLAVESQSPELVRCLLLGGADTRSQTYSGYTPLYSAIHYRSLQIPELLRVHGSEEPDSDWDESSLENDEDGYDDLMINGLSCMN</sequence>
<reference evidence="3" key="3">
    <citation type="submission" date="2025-09" db="UniProtKB">
        <authorList>
            <consortium name="Ensembl"/>
        </authorList>
    </citation>
    <scope>IDENTIFICATION</scope>
</reference>
<dbReference type="SUPFAM" id="SSF48403">
    <property type="entry name" value="Ankyrin repeat"/>
    <property type="match status" value="1"/>
</dbReference>
<accession>H3BG07</accession>
<dbReference type="GeneTree" id="ENSGT00940000161595"/>
<dbReference type="SMART" id="SM00248">
    <property type="entry name" value="ANK"/>
    <property type="match status" value="6"/>
</dbReference>
<feature type="repeat" description="ANK" evidence="1">
    <location>
        <begin position="308"/>
        <end position="340"/>
    </location>
</feature>
<dbReference type="Pfam" id="PF12796">
    <property type="entry name" value="Ank_2"/>
    <property type="match status" value="1"/>
</dbReference>
<dbReference type="Proteomes" id="UP000008672">
    <property type="component" value="Unassembled WGS sequence"/>
</dbReference>
<dbReference type="EMBL" id="AFYH01010065">
    <property type="status" value="NOT_ANNOTATED_CDS"/>
    <property type="molecule type" value="Genomic_DNA"/>
</dbReference>
<dbReference type="FunCoup" id="H3BG07">
    <property type="interactions" value="781"/>
</dbReference>
<evidence type="ECO:0000313" key="3">
    <source>
        <dbReference type="Ensembl" id="ENSLACP00000020828.1"/>
    </source>
</evidence>
<dbReference type="STRING" id="7897.ENSLACP00000020828"/>
<dbReference type="RefSeq" id="XP_005987930.1">
    <property type="nucleotide sequence ID" value="XM_005987868.3"/>
</dbReference>
<proteinExistence type="predicted"/>
<feature type="repeat" description="ANK" evidence="1">
    <location>
        <begin position="195"/>
        <end position="227"/>
    </location>
</feature>
<feature type="region of interest" description="Disordered" evidence="2">
    <location>
        <begin position="18"/>
        <end position="41"/>
    </location>
</feature>
<dbReference type="eggNOG" id="KOG0504">
    <property type="taxonomic scope" value="Eukaryota"/>
</dbReference>
<feature type="repeat" description="ANK" evidence="1">
    <location>
        <begin position="159"/>
        <end position="181"/>
    </location>
</feature>
<evidence type="ECO:0000256" key="2">
    <source>
        <dbReference type="SAM" id="MobiDB-lite"/>
    </source>
</evidence>
<dbReference type="Bgee" id="ENSLACG00000018297">
    <property type="expression patterns" value="Expressed in muscle tissue and 6 other cell types or tissues"/>
</dbReference>
<dbReference type="InterPro" id="IPR002110">
    <property type="entry name" value="Ankyrin_rpt"/>
</dbReference>
<dbReference type="GeneID" id="102365878"/>
<dbReference type="AlphaFoldDB" id="H3BG07"/>
<evidence type="ECO:0000313" key="4">
    <source>
        <dbReference type="Proteomes" id="UP000008672"/>
    </source>
</evidence>
<name>H3BG07_LATCH</name>
<dbReference type="PROSITE" id="PS50297">
    <property type="entry name" value="ANK_REP_REGION"/>
    <property type="match status" value="4"/>
</dbReference>
<dbReference type="HOGENOM" id="CLU_000134_6_3_1"/>
<protein>
    <submittedName>
        <fullName evidence="3">NFKB inhibitor beta</fullName>
    </submittedName>
</protein>
<dbReference type="PANTHER" id="PTHR47303">
    <property type="match status" value="1"/>
</dbReference>
<organism evidence="3 4">
    <name type="scientific">Latimeria chalumnae</name>
    <name type="common">Coelacanth</name>
    <dbReference type="NCBI Taxonomy" id="7897"/>
    <lineage>
        <taxon>Eukaryota</taxon>
        <taxon>Metazoa</taxon>
        <taxon>Chordata</taxon>
        <taxon>Craniata</taxon>
        <taxon>Vertebrata</taxon>
        <taxon>Euteleostomi</taxon>
        <taxon>Coelacanthiformes</taxon>
        <taxon>Coelacanthidae</taxon>
        <taxon>Latimeria</taxon>
    </lineage>
</organism>
<reference evidence="4" key="1">
    <citation type="submission" date="2011-08" db="EMBL/GenBank/DDBJ databases">
        <title>The draft genome of Latimeria chalumnae.</title>
        <authorList>
            <person name="Di Palma F."/>
            <person name="Alfoldi J."/>
            <person name="Johnson J."/>
            <person name="Berlin A."/>
            <person name="Gnerre S."/>
            <person name="Jaffe D."/>
            <person name="MacCallum I."/>
            <person name="Young S."/>
            <person name="Walker B.J."/>
            <person name="Lander E."/>
            <person name="Lindblad-Toh K."/>
        </authorList>
    </citation>
    <scope>NUCLEOTIDE SEQUENCE [LARGE SCALE GENOMIC DNA]</scope>
    <source>
        <strain evidence="4">Wild caught</strain>
    </source>
</reference>
<dbReference type="OrthoDB" id="20727at2759"/>
<dbReference type="EMBL" id="AFYH01010063">
    <property type="status" value="NOT_ANNOTATED_CDS"/>
    <property type="molecule type" value="Genomic_DNA"/>
</dbReference>
<dbReference type="PANTHER" id="PTHR47303:SF1">
    <property type="entry name" value="NF-KAPPA-B INHIBITOR BETA"/>
    <property type="match status" value="1"/>
</dbReference>
<dbReference type="CTD" id="4793"/>
<feature type="repeat" description="ANK" evidence="1">
    <location>
        <begin position="274"/>
        <end position="306"/>
    </location>
</feature>
<dbReference type="OMA" id="REGWRDC"/>
<dbReference type="KEGG" id="lcm:102365878"/>
<dbReference type="PRINTS" id="PR01415">
    <property type="entry name" value="ANKYRIN"/>
</dbReference>
<dbReference type="InParanoid" id="H3BG07"/>
<dbReference type="PROSITE" id="PS50088">
    <property type="entry name" value="ANK_REPEAT"/>
    <property type="match status" value="4"/>
</dbReference>
<dbReference type="Gene3D" id="1.25.40.20">
    <property type="entry name" value="Ankyrin repeat-containing domain"/>
    <property type="match status" value="1"/>
</dbReference>